<name>A0A915K794_ROMCU</name>
<organism evidence="1 2">
    <name type="scientific">Romanomermis culicivorax</name>
    <name type="common">Nematode worm</name>
    <dbReference type="NCBI Taxonomy" id="13658"/>
    <lineage>
        <taxon>Eukaryota</taxon>
        <taxon>Metazoa</taxon>
        <taxon>Ecdysozoa</taxon>
        <taxon>Nematoda</taxon>
        <taxon>Enoplea</taxon>
        <taxon>Dorylaimia</taxon>
        <taxon>Mermithida</taxon>
        <taxon>Mermithoidea</taxon>
        <taxon>Mermithidae</taxon>
        <taxon>Romanomermis</taxon>
    </lineage>
</organism>
<dbReference type="Proteomes" id="UP000887565">
    <property type="component" value="Unplaced"/>
</dbReference>
<evidence type="ECO:0000313" key="1">
    <source>
        <dbReference type="Proteomes" id="UP000887565"/>
    </source>
</evidence>
<reference evidence="2" key="1">
    <citation type="submission" date="2022-11" db="UniProtKB">
        <authorList>
            <consortium name="WormBaseParasite"/>
        </authorList>
    </citation>
    <scope>IDENTIFICATION</scope>
</reference>
<protein>
    <submittedName>
        <fullName evidence="2">Uncharacterized protein</fullName>
    </submittedName>
</protein>
<proteinExistence type="predicted"/>
<dbReference type="AlphaFoldDB" id="A0A915K794"/>
<dbReference type="WBParaSite" id="nRc.2.0.1.t33767-RA">
    <property type="protein sequence ID" value="nRc.2.0.1.t33767-RA"/>
    <property type="gene ID" value="nRc.2.0.1.g33767"/>
</dbReference>
<keyword evidence="1" id="KW-1185">Reference proteome</keyword>
<evidence type="ECO:0000313" key="2">
    <source>
        <dbReference type="WBParaSite" id="nRc.2.0.1.t33767-RA"/>
    </source>
</evidence>
<sequence length="137" mass="14479">MTPKTTGDISVIASYRPTEGTQCLQPVLSPKDCCPEFLPTPCWRSSVEVLTAADVVLSVPAALPILGPDVARQALEFIPDGTIRANPVDKILLDGEPLSPAVDTIRRAVEEVSRNTWPTAVVAASPSTTTTGAQRLA</sequence>
<accession>A0A915K794</accession>